<keyword evidence="3" id="KW-1185">Reference proteome</keyword>
<dbReference type="EMBL" id="BAAACP010000019">
    <property type="protein sequence ID" value="GAA0865863.1"/>
    <property type="molecule type" value="Genomic_DNA"/>
</dbReference>
<dbReference type="Pfam" id="PF00027">
    <property type="entry name" value="cNMP_binding"/>
    <property type="match status" value="1"/>
</dbReference>
<evidence type="ECO:0000259" key="1">
    <source>
        <dbReference type="Pfam" id="PF00027"/>
    </source>
</evidence>
<reference evidence="3" key="1">
    <citation type="journal article" date="2019" name="Int. J. Syst. Evol. Microbiol.">
        <title>The Global Catalogue of Microorganisms (GCM) 10K type strain sequencing project: providing services to taxonomists for standard genome sequencing and annotation.</title>
        <authorList>
            <consortium name="The Broad Institute Genomics Platform"/>
            <consortium name="The Broad Institute Genome Sequencing Center for Infectious Disease"/>
            <person name="Wu L."/>
            <person name="Ma J."/>
        </authorList>
    </citation>
    <scope>NUCLEOTIDE SEQUENCE [LARGE SCALE GENOMIC DNA]</scope>
    <source>
        <strain evidence="3">JCM 6486</strain>
    </source>
</reference>
<protein>
    <recommendedName>
        <fullName evidence="1">Cyclic nucleotide-binding domain-containing protein</fullName>
    </recommendedName>
</protein>
<dbReference type="InterPro" id="IPR014710">
    <property type="entry name" value="RmlC-like_jellyroll"/>
</dbReference>
<accession>A0ABP3XJU3</accession>
<sequence>MLKLHHEQTLKYYIDKYNLNDIFNVNFIKNMELHCFNKNELIVFKNSTPDYLYFLVDGTVIKFKDSYSLQNNSSNIYDEFCIIGALEIFTHSNFDYNLKALDDCICIGVPIYIIKNIAFKDAHFLKYFCEFFSSKIYNNNLKSNFFNKEKDAI</sequence>
<name>A0ABP3XJU3_9FIRM</name>
<comment type="caution">
    <text evidence="2">The sequence shown here is derived from an EMBL/GenBank/DDBJ whole genome shotgun (WGS) entry which is preliminary data.</text>
</comment>
<gene>
    <name evidence="2" type="ORF">GCM10008917_24990</name>
</gene>
<dbReference type="SUPFAM" id="SSF51206">
    <property type="entry name" value="cAMP-binding domain-like"/>
    <property type="match status" value="1"/>
</dbReference>
<dbReference type="InterPro" id="IPR000595">
    <property type="entry name" value="cNMP-bd_dom"/>
</dbReference>
<dbReference type="Proteomes" id="UP001400965">
    <property type="component" value="Unassembled WGS sequence"/>
</dbReference>
<evidence type="ECO:0000313" key="3">
    <source>
        <dbReference type="Proteomes" id="UP001400965"/>
    </source>
</evidence>
<dbReference type="CDD" id="cd00038">
    <property type="entry name" value="CAP_ED"/>
    <property type="match status" value="1"/>
</dbReference>
<dbReference type="RefSeq" id="WP_346046527.1">
    <property type="nucleotide sequence ID" value="NZ_BAAACP010000019.1"/>
</dbReference>
<proteinExistence type="predicted"/>
<feature type="domain" description="Cyclic nucleotide-binding" evidence="1">
    <location>
        <begin position="36"/>
        <end position="110"/>
    </location>
</feature>
<evidence type="ECO:0000313" key="2">
    <source>
        <dbReference type="EMBL" id="GAA0865863.1"/>
    </source>
</evidence>
<dbReference type="Gene3D" id="2.60.120.10">
    <property type="entry name" value="Jelly Rolls"/>
    <property type="match status" value="1"/>
</dbReference>
<organism evidence="2 3">
    <name type="scientific">Paraclostridium tenue</name>
    <dbReference type="NCBI Taxonomy" id="1737"/>
    <lineage>
        <taxon>Bacteria</taxon>
        <taxon>Bacillati</taxon>
        <taxon>Bacillota</taxon>
        <taxon>Clostridia</taxon>
        <taxon>Peptostreptococcales</taxon>
        <taxon>Peptostreptococcaceae</taxon>
        <taxon>Paraclostridium</taxon>
    </lineage>
</organism>
<dbReference type="InterPro" id="IPR018490">
    <property type="entry name" value="cNMP-bd_dom_sf"/>
</dbReference>